<dbReference type="Gene3D" id="1.10.1660.10">
    <property type="match status" value="1"/>
</dbReference>
<accession>A0A066RHT3</accession>
<name>A0A066RHT3_9GAMM</name>
<protein>
    <submittedName>
        <fullName evidence="7">MerR family transcriptional regulator</fullName>
    </submittedName>
</protein>
<evidence type="ECO:0000313" key="8">
    <source>
        <dbReference type="Proteomes" id="UP000027192"/>
    </source>
</evidence>
<evidence type="ECO:0000313" key="7">
    <source>
        <dbReference type="EMBL" id="KDM89884.1"/>
    </source>
</evidence>
<comment type="caution">
    <text evidence="7">The sequence shown here is derived from an EMBL/GenBank/DDBJ whole genome shotgun (WGS) entry which is preliminary data.</text>
</comment>
<dbReference type="InterPro" id="IPR009061">
    <property type="entry name" value="DNA-bd_dom_put_sf"/>
</dbReference>
<dbReference type="PANTHER" id="PTHR30204:SF69">
    <property type="entry name" value="MERR-FAMILY TRANSCRIPTIONAL REGULATOR"/>
    <property type="match status" value="1"/>
</dbReference>
<dbReference type="PROSITE" id="PS50937">
    <property type="entry name" value="HTH_MERR_2"/>
    <property type="match status" value="1"/>
</dbReference>
<evidence type="ECO:0000256" key="3">
    <source>
        <dbReference type="ARBA" id="ARBA00023125"/>
    </source>
</evidence>
<dbReference type="Proteomes" id="UP000027192">
    <property type="component" value="Unassembled WGS sequence"/>
</dbReference>
<dbReference type="GO" id="GO:0003700">
    <property type="term" value="F:DNA-binding transcription factor activity"/>
    <property type="evidence" value="ECO:0007669"/>
    <property type="project" value="InterPro"/>
</dbReference>
<dbReference type="GO" id="GO:0003677">
    <property type="term" value="F:DNA binding"/>
    <property type="evidence" value="ECO:0007669"/>
    <property type="project" value="UniProtKB-KW"/>
</dbReference>
<feature type="domain" description="HTH merR-type" evidence="6">
    <location>
        <begin position="1"/>
        <end position="69"/>
    </location>
</feature>
<evidence type="ECO:0000256" key="1">
    <source>
        <dbReference type="ARBA" id="ARBA00022491"/>
    </source>
</evidence>
<sequence>MFISEVAQKTNLSIHTLRYYEKEGLLRSIHRNPAGQRIYDASDLEWLAWIQRLKSTGMPLAEIKVFAALRQQGDCSLKERQDLLAKHAVSLKREIERLNQELAIVEYKVDAYAQKQLALE</sequence>
<keyword evidence="4" id="KW-0804">Transcription</keyword>
<feature type="coiled-coil region" evidence="5">
    <location>
        <begin position="81"/>
        <end position="115"/>
    </location>
</feature>
<organism evidence="7 8">
    <name type="scientific">Photobacterium galatheae</name>
    <dbReference type="NCBI Taxonomy" id="1654360"/>
    <lineage>
        <taxon>Bacteria</taxon>
        <taxon>Pseudomonadati</taxon>
        <taxon>Pseudomonadota</taxon>
        <taxon>Gammaproteobacteria</taxon>
        <taxon>Vibrionales</taxon>
        <taxon>Vibrionaceae</taxon>
        <taxon>Photobacterium</taxon>
    </lineage>
</organism>
<evidence type="ECO:0000256" key="2">
    <source>
        <dbReference type="ARBA" id="ARBA00023015"/>
    </source>
</evidence>
<dbReference type="InterPro" id="IPR047057">
    <property type="entry name" value="MerR_fam"/>
</dbReference>
<dbReference type="EMBL" id="JMIB01000043">
    <property type="protein sequence ID" value="KDM89884.1"/>
    <property type="molecule type" value="Genomic_DNA"/>
</dbReference>
<keyword evidence="2" id="KW-0805">Transcription regulation</keyword>
<evidence type="ECO:0000259" key="6">
    <source>
        <dbReference type="PROSITE" id="PS50937"/>
    </source>
</evidence>
<dbReference type="OrthoDB" id="9808480at2"/>
<dbReference type="PANTHER" id="PTHR30204">
    <property type="entry name" value="REDOX-CYCLING DRUG-SENSING TRANSCRIPTIONAL ACTIVATOR SOXR"/>
    <property type="match status" value="1"/>
</dbReference>
<keyword evidence="8" id="KW-1185">Reference proteome</keyword>
<keyword evidence="3" id="KW-0238">DNA-binding</keyword>
<proteinExistence type="predicted"/>
<reference evidence="7 8" key="1">
    <citation type="submission" date="2014-04" db="EMBL/GenBank/DDBJ databases">
        <title>Draft genome sequence of Photobacterium halotolerans S2753: a solonamide, ngercheumicin and holomycin producer.</title>
        <authorList>
            <person name="Machado H.R."/>
            <person name="Gram L."/>
        </authorList>
    </citation>
    <scope>NUCLEOTIDE SEQUENCE [LARGE SCALE GENOMIC DNA]</scope>
    <source>
        <strain evidence="7 8">S2753</strain>
    </source>
</reference>
<evidence type="ECO:0000256" key="4">
    <source>
        <dbReference type="ARBA" id="ARBA00023163"/>
    </source>
</evidence>
<dbReference type="AlphaFoldDB" id="A0A066RHT3"/>
<dbReference type="CDD" id="cd01109">
    <property type="entry name" value="HTH_YyaN"/>
    <property type="match status" value="1"/>
</dbReference>
<dbReference type="PRINTS" id="PR00040">
    <property type="entry name" value="HTHMERR"/>
</dbReference>
<dbReference type="STRING" id="1654360.EA58_20760"/>
<gene>
    <name evidence="7" type="ORF">EA58_20760</name>
</gene>
<keyword evidence="5" id="KW-0175">Coiled coil</keyword>
<keyword evidence="1" id="KW-0678">Repressor</keyword>
<evidence type="ECO:0000256" key="5">
    <source>
        <dbReference type="SAM" id="Coils"/>
    </source>
</evidence>
<dbReference type="SUPFAM" id="SSF46955">
    <property type="entry name" value="Putative DNA-binding domain"/>
    <property type="match status" value="1"/>
</dbReference>
<dbReference type="SMART" id="SM00422">
    <property type="entry name" value="HTH_MERR"/>
    <property type="match status" value="1"/>
</dbReference>
<dbReference type="Pfam" id="PF13411">
    <property type="entry name" value="MerR_1"/>
    <property type="match status" value="1"/>
</dbReference>
<dbReference type="InterPro" id="IPR000551">
    <property type="entry name" value="MerR-type_HTH_dom"/>
</dbReference>
<dbReference type="PROSITE" id="PS00552">
    <property type="entry name" value="HTH_MERR_1"/>
    <property type="match status" value="1"/>
</dbReference>
<dbReference type="RefSeq" id="WP_036756981.1">
    <property type="nucleotide sequence ID" value="NZ_JAGSGC010000018.1"/>
</dbReference>